<evidence type="ECO:0000256" key="1">
    <source>
        <dbReference type="ARBA" id="ARBA00009437"/>
    </source>
</evidence>
<comment type="similarity">
    <text evidence="1">Belongs to the LysR transcriptional regulatory family.</text>
</comment>
<keyword evidence="7" id="KW-1185">Reference proteome</keyword>
<proteinExistence type="inferred from homology"/>
<dbReference type="InterPro" id="IPR005119">
    <property type="entry name" value="LysR_subst-bd"/>
</dbReference>
<comment type="caution">
    <text evidence="6">The sequence shown here is derived from an EMBL/GenBank/DDBJ whole genome shotgun (WGS) entry which is preliminary data.</text>
</comment>
<protein>
    <submittedName>
        <fullName evidence="6">LysR family transcriptional regulator</fullName>
    </submittedName>
</protein>
<feature type="domain" description="HTH lysR-type" evidence="5">
    <location>
        <begin position="9"/>
        <end position="66"/>
    </location>
</feature>
<keyword evidence="2" id="KW-0805">Transcription regulation</keyword>
<dbReference type="PANTHER" id="PTHR30346">
    <property type="entry name" value="TRANSCRIPTIONAL DUAL REGULATOR HCAR-RELATED"/>
    <property type="match status" value="1"/>
</dbReference>
<dbReference type="Proteomes" id="UP000722336">
    <property type="component" value="Unassembled WGS sequence"/>
</dbReference>
<evidence type="ECO:0000256" key="2">
    <source>
        <dbReference type="ARBA" id="ARBA00023015"/>
    </source>
</evidence>
<dbReference type="Pfam" id="PF00126">
    <property type="entry name" value="HTH_1"/>
    <property type="match status" value="1"/>
</dbReference>
<evidence type="ECO:0000256" key="3">
    <source>
        <dbReference type="ARBA" id="ARBA00023125"/>
    </source>
</evidence>
<gene>
    <name evidence="6" type="ORF">KCG44_03815</name>
</gene>
<dbReference type="PROSITE" id="PS50931">
    <property type="entry name" value="HTH_LYSR"/>
    <property type="match status" value="1"/>
</dbReference>
<reference evidence="6 7" key="1">
    <citation type="submission" date="2021-04" db="EMBL/GenBank/DDBJ databases">
        <authorList>
            <person name="Pira H."/>
            <person name="Risdian C."/>
            <person name="Wink J."/>
        </authorList>
    </citation>
    <scope>NUCLEOTIDE SEQUENCE [LARGE SCALE GENOMIC DNA]</scope>
    <source>
        <strain evidence="6 7">WHA3</strain>
    </source>
</reference>
<evidence type="ECO:0000313" key="6">
    <source>
        <dbReference type="EMBL" id="MBV7255907.1"/>
    </source>
</evidence>
<dbReference type="RefSeq" id="WP_218444303.1">
    <property type="nucleotide sequence ID" value="NZ_JAGSPA010000001.1"/>
</dbReference>
<dbReference type="EMBL" id="JAGSPA010000001">
    <property type="protein sequence ID" value="MBV7255907.1"/>
    <property type="molecule type" value="Genomic_DNA"/>
</dbReference>
<evidence type="ECO:0000313" key="7">
    <source>
        <dbReference type="Proteomes" id="UP000722336"/>
    </source>
</evidence>
<dbReference type="PANTHER" id="PTHR30346:SF0">
    <property type="entry name" value="HCA OPERON TRANSCRIPTIONAL ACTIVATOR HCAR"/>
    <property type="match status" value="1"/>
</dbReference>
<organism evidence="6 7">
    <name type="scientific">Pacificimonas pallii</name>
    <dbReference type="NCBI Taxonomy" id="2827236"/>
    <lineage>
        <taxon>Bacteria</taxon>
        <taxon>Pseudomonadati</taxon>
        <taxon>Pseudomonadota</taxon>
        <taxon>Alphaproteobacteria</taxon>
        <taxon>Sphingomonadales</taxon>
        <taxon>Sphingosinicellaceae</taxon>
        <taxon>Pacificimonas</taxon>
    </lineage>
</organism>
<keyword evidence="3" id="KW-0238">DNA-binding</keyword>
<keyword evidence="4" id="KW-0804">Transcription</keyword>
<evidence type="ECO:0000259" key="5">
    <source>
        <dbReference type="PROSITE" id="PS50931"/>
    </source>
</evidence>
<sequence length="309" mass="34106">MSGLSYGHLDFCDLEVLLLVSELGSIRKASRDLGIGQSSVTRRVQKIEDALGVSLFERSTTGVRLTNAGWGFVGNVRTLASNLKAAAETAEAAGIGGNGQLRIGLIASLSRGSLRKIVSGFVNRYPDVEITFTESRRGELMTLLSHRMLDVVFAAGKPPSEHGDMLLTVEEGLYFAVSRHHHLAEKQHVSWAEVEEMEFVVSTEEPGPEIKDYILRKISNLGRQAKIRQHRLDREGIMNLVGLGLGVSLVAEHWCGVRYPNVKFIPIMGNQTAERIPFSLTWRPENDNPALRRFLSLAREHAKAKAVPS</sequence>
<name>A0ABS6SBV6_9SPHN</name>
<accession>A0ABS6SBV6</accession>
<evidence type="ECO:0000256" key="4">
    <source>
        <dbReference type="ARBA" id="ARBA00023163"/>
    </source>
</evidence>
<dbReference type="Pfam" id="PF03466">
    <property type="entry name" value="LysR_substrate"/>
    <property type="match status" value="1"/>
</dbReference>
<dbReference type="InterPro" id="IPR000847">
    <property type="entry name" value="LysR_HTH_N"/>
</dbReference>
<dbReference type="CDD" id="cd08414">
    <property type="entry name" value="PBP2_LTTR_aromatics_like"/>
    <property type="match status" value="1"/>
</dbReference>